<dbReference type="InterPro" id="IPR000483">
    <property type="entry name" value="Cys-rich_flank_reg_C"/>
</dbReference>
<dbReference type="InterPro" id="IPR032675">
    <property type="entry name" value="LRR_dom_sf"/>
</dbReference>
<comment type="subcellular location">
    <subcellularLocation>
        <location evidence="1">Membrane</location>
        <topology evidence="1">Single-pass type I membrane protein</topology>
    </subcellularLocation>
</comment>
<keyword evidence="17" id="KW-1185">Reference proteome</keyword>
<evidence type="ECO:0000256" key="8">
    <source>
        <dbReference type="ARBA" id="ARBA00022859"/>
    </source>
</evidence>
<evidence type="ECO:0000256" key="1">
    <source>
        <dbReference type="ARBA" id="ARBA00004479"/>
    </source>
</evidence>
<dbReference type="SMART" id="SM00255">
    <property type="entry name" value="TIR"/>
    <property type="match status" value="1"/>
</dbReference>
<dbReference type="Proteomes" id="UP000008144">
    <property type="component" value="Chromosome 8"/>
</dbReference>
<keyword evidence="12" id="KW-0325">Glycoprotein</keyword>
<dbReference type="STRING" id="7719.ENSCINP00000024401"/>
<keyword evidence="13" id="KW-0395">Inflammatory response</keyword>
<evidence type="ECO:0000256" key="13">
    <source>
        <dbReference type="ARBA" id="ARBA00023198"/>
    </source>
</evidence>
<dbReference type="PANTHER" id="PTHR24365">
    <property type="entry name" value="TOLL-LIKE RECEPTOR"/>
    <property type="match status" value="1"/>
</dbReference>
<gene>
    <name evidence="16" type="primary">ci-tlr2</name>
</gene>
<dbReference type="InterPro" id="IPR000157">
    <property type="entry name" value="TIR_dom"/>
</dbReference>
<dbReference type="PRINTS" id="PR01537">
    <property type="entry name" value="INTRLKN1R1F"/>
</dbReference>
<reference evidence="16" key="2">
    <citation type="journal article" date="2008" name="Genome Biol.">
        <title>Improved genome assembly and evidence-based global gene model set for the chordate Ciona intestinalis: new insight into intron and operon populations.</title>
        <authorList>
            <person name="Satou Y."/>
            <person name="Mineta K."/>
            <person name="Ogasawara M."/>
            <person name="Sasakura Y."/>
            <person name="Shoguchi E."/>
            <person name="Ueno K."/>
            <person name="Yamada L."/>
            <person name="Matsumoto J."/>
            <person name="Wasserscheid J."/>
            <person name="Dewar K."/>
            <person name="Wiley G.B."/>
            <person name="Macmil S.L."/>
            <person name="Roe B.A."/>
            <person name="Zeller R.W."/>
            <person name="Hastings K.E."/>
            <person name="Lemaire P."/>
            <person name="Lindquist E."/>
            <person name="Endo T."/>
            <person name="Hotta K."/>
            <person name="Inaba K."/>
        </authorList>
    </citation>
    <scope>NUCLEOTIDE SEQUENCE [LARGE SCALE GENOMIC DNA]</scope>
    <source>
        <strain evidence="16">wild type</strain>
    </source>
</reference>
<dbReference type="Pfam" id="PF01582">
    <property type="entry name" value="TIR"/>
    <property type="match status" value="1"/>
</dbReference>
<keyword evidence="10 14" id="KW-0472">Membrane</keyword>
<reference evidence="16" key="4">
    <citation type="submission" date="2025-09" db="UniProtKB">
        <authorList>
            <consortium name="Ensembl"/>
        </authorList>
    </citation>
    <scope>IDENTIFICATION</scope>
</reference>
<dbReference type="GO" id="GO:0005886">
    <property type="term" value="C:plasma membrane"/>
    <property type="evidence" value="ECO:0000318"/>
    <property type="project" value="GO_Central"/>
</dbReference>
<dbReference type="Gene3D" id="3.80.10.10">
    <property type="entry name" value="Ribonuclease Inhibitor"/>
    <property type="match status" value="5"/>
</dbReference>
<dbReference type="Ensembl" id="ENSCINT00000024647.2">
    <property type="protein sequence ID" value="ENSCINP00000024401.2"/>
    <property type="gene ID" value="ENSCING00000013244.2"/>
</dbReference>
<keyword evidence="11" id="KW-0675">Receptor</keyword>
<keyword evidence="7" id="KW-0677">Repeat</keyword>
<dbReference type="GO" id="GO:0006954">
    <property type="term" value="P:inflammatory response"/>
    <property type="evidence" value="ECO:0000318"/>
    <property type="project" value="GO_Central"/>
</dbReference>
<dbReference type="PANTHER" id="PTHR24365:SF530">
    <property type="entry name" value="MSTPROX-RELATED"/>
    <property type="match status" value="1"/>
</dbReference>
<evidence type="ECO:0000256" key="10">
    <source>
        <dbReference type="ARBA" id="ARBA00023136"/>
    </source>
</evidence>
<dbReference type="InterPro" id="IPR001611">
    <property type="entry name" value="Leu-rich_rpt"/>
</dbReference>
<evidence type="ECO:0000256" key="11">
    <source>
        <dbReference type="ARBA" id="ARBA00023170"/>
    </source>
</evidence>
<dbReference type="PROSITE" id="PS51450">
    <property type="entry name" value="LRR"/>
    <property type="match status" value="3"/>
</dbReference>
<dbReference type="InterPro" id="IPR035897">
    <property type="entry name" value="Toll_tir_struct_dom_sf"/>
</dbReference>
<dbReference type="GeneTree" id="ENSGT00940000173169"/>
<dbReference type="EMBL" id="EAAA01002669">
    <property type="status" value="NOT_ANNOTATED_CDS"/>
    <property type="molecule type" value="Genomic_DNA"/>
</dbReference>
<evidence type="ECO:0000313" key="17">
    <source>
        <dbReference type="Proteomes" id="UP000008144"/>
    </source>
</evidence>
<dbReference type="OMA" id="ADNIVEC"/>
<comment type="similarity">
    <text evidence="2">Belongs to the Toll-like receptor family.</text>
</comment>
<keyword evidence="5 14" id="KW-0812">Transmembrane</keyword>
<feature type="domain" description="TIR" evidence="15">
    <location>
        <begin position="801"/>
        <end position="946"/>
    </location>
</feature>
<dbReference type="HOGENOM" id="CLU_318933_0_0_1"/>
<dbReference type="SMART" id="SM00364">
    <property type="entry name" value="LRR_BAC"/>
    <property type="match status" value="8"/>
</dbReference>
<dbReference type="SMART" id="SM00365">
    <property type="entry name" value="LRR_SD22"/>
    <property type="match status" value="5"/>
</dbReference>
<dbReference type="Pfam" id="PF00560">
    <property type="entry name" value="LRR_1"/>
    <property type="match status" value="1"/>
</dbReference>
<evidence type="ECO:0000256" key="5">
    <source>
        <dbReference type="ARBA" id="ARBA00022692"/>
    </source>
</evidence>
<dbReference type="Gene3D" id="3.40.50.10140">
    <property type="entry name" value="Toll/interleukin-1 receptor homology (TIR) domain"/>
    <property type="match status" value="1"/>
</dbReference>
<evidence type="ECO:0000259" key="15">
    <source>
        <dbReference type="PROSITE" id="PS50104"/>
    </source>
</evidence>
<protein>
    <submittedName>
        <fullName evidence="16">Toll-like receptor 2</fullName>
    </submittedName>
</protein>
<dbReference type="SMART" id="SM00082">
    <property type="entry name" value="LRRCT"/>
    <property type="match status" value="3"/>
</dbReference>
<dbReference type="SUPFAM" id="SSF52200">
    <property type="entry name" value="Toll/Interleukin receptor TIR domain"/>
    <property type="match status" value="1"/>
</dbReference>
<keyword evidence="3" id="KW-0399">Innate immunity</keyword>
<dbReference type="InParanoid" id="F6SGF2"/>
<dbReference type="Pfam" id="PF13855">
    <property type="entry name" value="LRR_8"/>
    <property type="match status" value="2"/>
</dbReference>
<evidence type="ECO:0000256" key="7">
    <source>
        <dbReference type="ARBA" id="ARBA00022737"/>
    </source>
</evidence>
<accession>F6SGF2</accession>
<organism evidence="16 17">
    <name type="scientific">Ciona intestinalis</name>
    <name type="common">Transparent sea squirt</name>
    <name type="synonym">Ascidia intestinalis</name>
    <dbReference type="NCBI Taxonomy" id="7719"/>
    <lineage>
        <taxon>Eukaryota</taxon>
        <taxon>Metazoa</taxon>
        <taxon>Chordata</taxon>
        <taxon>Tunicata</taxon>
        <taxon>Ascidiacea</taxon>
        <taxon>Phlebobranchia</taxon>
        <taxon>Cionidae</taxon>
        <taxon>Ciona</taxon>
    </lineage>
</organism>
<evidence type="ECO:0000256" key="12">
    <source>
        <dbReference type="ARBA" id="ARBA00023180"/>
    </source>
</evidence>
<dbReference type="PROSITE" id="PS50104">
    <property type="entry name" value="TIR"/>
    <property type="match status" value="1"/>
</dbReference>
<evidence type="ECO:0000256" key="9">
    <source>
        <dbReference type="ARBA" id="ARBA00022989"/>
    </source>
</evidence>
<dbReference type="GO" id="GO:0007165">
    <property type="term" value="P:signal transduction"/>
    <property type="evidence" value="ECO:0000318"/>
    <property type="project" value="GO_Central"/>
</dbReference>
<dbReference type="FunFam" id="3.80.10.10:FF:002507">
    <property type="entry name" value="Uncharacterized protein"/>
    <property type="match status" value="1"/>
</dbReference>
<keyword evidence="9 14" id="KW-1133">Transmembrane helix</keyword>
<evidence type="ECO:0000256" key="6">
    <source>
        <dbReference type="ARBA" id="ARBA00022729"/>
    </source>
</evidence>
<keyword evidence="4" id="KW-0433">Leucine-rich repeat</keyword>
<dbReference type="GO" id="GO:0045087">
    <property type="term" value="P:innate immune response"/>
    <property type="evidence" value="ECO:0007669"/>
    <property type="project" value="UniProtKB-KW"/>
</dbReference>
<dbReference type="InterPro" id="IPR003591">
    <property type="entry name" value="Leu-rich_rpt_typical-subtyp"/>
</dbReference>
<evidence type="ECO:0000256" key="14">
    <source>
        <dbReference type="SAM" id="Phobius"/>
    </source>
</evidence>
<dbReference type="AlphaFoldDB" id="F6SGF2"/>
<keyword evidence="6" id="KW-0732">Signal</keyword>
<evidence type="ECO:0000313" key="16">
    <source>
        <dbReference type="Ensembl" id="ENSCINP00000024401.2"/>
    </source>
</evidence>
<reference evidence="16" key="3">
    <citation type="submission" date="2025-08" db="UniProtKB">
        <authorList>
            <consortium name="Ensembl"/>
        </authorList>
    </citation>
    <scope>IDENTIFICATION</scope>
</reference>
<name>F6SGF2_CIOIN</name>
<evidence type="ECO:0000256" key="4">
    <source>
        <dbReference type="ARBA" id="ARBA00022614"/>
    </source>
</evidence>
<dbReference type="SUPFAM" id="SSF52058">
    <property type="entry name" value="L domain-like"/>
    <property type="match status" value="2"/>
</dbReference>
<dbReference type="GO" id="GO:0038023">
    <property type="term" value="F:signaling receptor activity"/>
    <property type="evidence" value="ECO:0000318"/>
    <property type="project" value="GO_Central"/>
</dbReference>
<reference evidence="17" key="1">
    <citation type="journal article" date="2002" name="Science">
        <title>The draft genome of Ciona intestinalis: insights into chordate and vertebrate origins.</title>
        <authorList>
            <person name="Dehal P."/>
            <person name="Satou Y."/>
            <person name="Campbell R.K."/>
            <person name="Chapman J."/>
            <person name="Degnan B."/>
            <person name="De Tomaso A."/>
            <person name="Davidson B."/>
            <person name="Di Gregorio A."/>
            <person name="Gelpke M."/>
            <person name="Goodstein D.M."/>
            <person name="Harafuji N."/>
            <person name="Hastings K.E."/>
            <person name="Ho I."/>
            <person name="Hotta K."/>
            <person name="Huang W."/>
            <person name="Kawashima T."/>
            <person name="Lemaire P."/>
            <person name="Martinez D."/>
            <person name="Meinertzhagen I.A."/>
            <person name="Necula S."/>
            <person name="Nonaka M."/>
            <person name="Putnam N."/>
            <person name="Rash S."/>
            <person name="Saiga H."/>
            <person name="Satake M."/>
            <person name="Terry A."/>
            <person name="Yamada L."/>
            <person name="Wang H.G."/>
            <person name="Awazu S."/>
            <person name="Azumi K."/>
            <person name="Boore J."/>
            <person name="Branno M."/>
            <person name="Chin-Bow S."/>
            <person name="DeSantis R."/>
            <person name="Doyle S."/>
            <person name="Francino P."/>
            <person name="Keys D.N."/>
            <person name="Haga S."/>
            <person name="Hayashi H."/>
            <person name="Hino K."/>
            <person name="Imai K.S."/>
            <person name="Inaba K."/>
            <person name="Kano S."/>
            <person name="Kobayashi K."/>
            <person name="Kobayashi M."/>
            <person name="Lee B.I."/>
            <person name="Makabe K.W."/>
            <person name="Manohar C."/>
            <person name="Matassi G."/>
            <person name="Medina M."/>
            <person name="Mochizuki Y."/>
            <person name="Mount S."/>
            <person name="Morishita T."/>
            <person name="Miura S."/>
            <person name="Nakayama A."/>
            <person name="Nishizaka S."/>
            <person name="Nomoto H."/>
            <person name="Ohta F."/>
            <person name="Oishi K."/>
            <person name="Rigoutsos I."/>
            <person name="Sano M."/>
            <person name="Sasaki A."/>
            <person name="Sasakura Y."/>
            <person name="Shoguchi E."/>
            <person name="Shin-i T."/>
            <person name="Spagnuolo A."/>
            <person name="Stainier D."/>
            <person name="Suzuki M.M."/>
            <person name="Tassy O."/>
            <person name="Takatori N."/>
            <person name="Tokuoka M."/>
            <person name="Yagi K."/>
            <person name="Yoshizaki F."/>
            <person name="Wada S."/>
            <person name="Zhang C."/>
            <person name="Hyatt P.D."/>
            <person name="Larimer F."/>
            <person name="Detter C."/>
            <person name="Doggett N."/>
            <person name="Glavina T."/>
            <person name="Hawkins T."/>
            <person name="Richardson P."/>
            <person name="Lucas S."/>
            <person name="Kohara Y."/>
            <person name="Levine M."/>
            <person name="Satoh N."/>
            <person name="Rokhsar D.S."/>
        </authorList>
    </citation>
    <scope>NUCLEOTIDE SEQUENCE [LARGE SCALE GENOMIC DNA]</scope>
</reference>
<keyword evidence="8" id="KW-0391">Immunity</keyword>
<sequence>MLSNGSCIINPRLNMLKLFFSKLNYSNIPHCIPNSVTTMSLIDIPLTSFNKDINTTGLQEFVKWPESLEVLYIKNARTGPIGNHVFENMPLSLRTLQISSCKIPWPRVSIRWPRNINHLTLTYCKVETTDPTTFKDLVRVDFLSMRGNLMTDVPFGLPQTTKTLDVSYNRMRTVSDNVWGGLNNLTKLYISNNQLVSIPKYLPSSLEQLNLKENQISYSDRDALERLVNLRQLDMSYNRLLNMPQGLPASSMRRLTLNNNEIGLIRSPTDYKYCVNCSSISLQNNPWVCNQNLINMMLWLEQLQSTLRITLSGFCASIQTDLGRVELNEILHYMTYMASSFHNCLYDVQNLQCKNASLSQLPRPSPLGLLTVLVTNNKNLTLVPDNMFKLQNKLTSLNLESNGITRFPRGLPSSLLVIYLSYNKITAITEEDQSTLDQLVNLKQLYLSGNLIKILYDYQLQRMVSLRWLALNNNPMECDCSMQSLSLWYIQAETTYHYTSIQRYLEPLCVEPPNRRNQRITTIFGAYYYEYNCIPRVCTHRQGNLDCSYTTQQSINRTRFNVLPTIPRNTYWLTLDLSNLQLENEKISLTQLTRLTTLNLTGNKLTSIPLQGLPRSIENINLSRNKISTLPATTLITYYLPNLKQLDLRNNSFSTIQTQEVSIFLAVTSVLLRGNPLECNCKLRPLITWIQTNEKNEQNLSTHDLKDLICFTPKRFEGRYIINLSESEYCPVVNLSLIGGLVGGFTALLIIIIIIVNIYLYKKRKKQERRDIVQGFKDLLEKEAMNEGDPETGVGVAPVTYEYDAFVSYVSDSDDVEFVYKMLEEMEEKRERKMCIHERDFTPGRGIADNIVECISTSRRMVLVVSRKYASSAWCQYEVQIALTELHAKRRGRLLVPILLEDVTRDEQYAGSVTTILSAITAIQAPKAQDNDRTWTNFWNKLDKTLT</sequence>
<evidence type="ECO:0000256" key="3">
    <source>
        <dbReference type="ARBA" id="ARBA00022588"/>
    </source>
</evidence>
<proteinExistence type="inferred from homology"/>
<evidence type="ECO:0000256" key="2">
    <source>
        <dbReference type="ARBA" id="ARBA00009634"/>
    </source>
</evidence>
<dbReference type="SMART" id="SM00369">
    <property type="entry name" value="LRR_TYP"/>
    <property type="match status" value="8"/>
</dbReference>
<feature type="transmembrane region" description="Helical" evidence="14">
    <location>
        <begin position="735"/>
        <end position="760"/>
    </location>
</feature>